<keyword evidence="2" id="KW-1003">Cell membrane</keyword>
<proteinExistence type="predicted"/>
<dbReference type="EMBL" id="FNXE01000002">
    <property type="protein sequence ID" value="SEH57618.1"/>
    <property type="molecule type" value="Genomic_DNA"/>
</dbReference>
<evidence type="ECO:0000256" key="1">
    <source>
        <dbReference type="ARBA" id="ARBA00004651"/>
    </source>
</evidence>
<organism evidence="7 8">
    <name type="scientific">Paenimyroides marinum</name>
    <dbReference type="NCBI Taxonomy" id="1159016"/>
    <lineage>
        <taxon>Bacteria</taxon>
        <taxon>Pseudomonadati</taxon>
        <taxon>Bacteroidota</taxon>
        <taxon>Flavobacteriia</taxon>
        <taxon>Flavobacteriales</taxon>
        <taxon>Flavobacteriaceae</taxon>
        <taxon>Paenimyroides</taxon>
    </lineage>
</organism>
<dbReference type="Proteomes" id="UP000199634">
    <property type="component" value="Unassembled WGS sequence"/>
</dbReference>
<feature type="transmembrane region" description="Helical" evidence="6">
    <location>
        <begin position="110"/>
        <end position="127"/>
    </location>
</feature>
<feature type="transmembrane region" description="Helical" evidence="6">
    <location>
        <begin position="230"/>
        <end position="246"/>
    </location>
</feature>
<evidence type="ECO:0000256" key="2">
    <source>
        <dbReference type="ARBA" id="ARBA00022475"/>
    </source>
</evidence>
<evidence type="ECO:0000313" key="7">
    <source>
        <dbReference type="EMBL" id="SEH57618.1"/>
    </source>
</evidence>
<reference evidence="7 8" key="1">
    <citation type="submission" date="2016-10" db="EMBL/GenBank/DDBJ databases">
        <authorList>
            <person name="de Groot N.N."/>
        </authorList>
    </citation>
    <scope>NUCLEOTIDE SEQUENCE [LARGE SCALE GENOMIC DNA]</scope>
    <source>
        <strain evidence="7 8">CGMCC 1.10825</strain>
    </source>
</reference>
<keyword evidence="8" id="KW-1185">Reference proteome</keyword>
<feature type="transmembrane region" description="Helical" evidence="6">
    <location>
        <begin position="168"/>
        <end position="186"/>
    </location>
</feature>
<feature type="transmembrane region" description="Helical" evidence="6">
    <location>
        <begin position="50"/>
        <end position="68"/>
    </location>
</feature>
<dbReference type="OrthoDB" id="3249502at2"/>
<feature type="transmembrane region" description="Helical" evidence="6">
    <location>
        <begin position="291"/>
        <end position="311"/>
    </location>
</feature>
<sequence>MSSLLKKSLIYAVGTFGSKVLIFLLVPLYSYFVNKEGFGYYDIVNSTMNLLIPLLTFQISDSLFRWLITKNDDFNYSQKIISNGFIALCGGILVVFLASLMIYFLNPIQYQGWITIMFVVAMIYPFLQQVTRGLGKNKLFALNGITYSFIYVLANVFFLIIFKLGVEGIFLSSIVAFFLASMAIVYRIKFHKYLRFSFYDKAEITDLIKYSLPLVPNTISWWLINSANKYIILFFLGVSANGLFAMSNRFPIIMVMINQIFMLAWQEQAIVDYEKKDAKTNASVLNGLIKAQFILVVVLSLVSQWVINLILSTEYYESWKYMPILFLGAAFNSFSAYYGAFYLGAKKTKIIFTTTVFGGIVSILLSLVLVNIIGLLGVAIAIAIGYFTLFIIRRISIKKITQIDSTSKNLYVYGGCVLIAFIVTYLQNQWLTIGFLLVFLFFVVYDNKDIIQQLSNKFNKLILKKN</sequence>
<feature type="transmembrane region" description="Helical" evidence="6">
    <location>
        <begin position="9"/>
        <end position="30"/>
    </location>
</feature>
<protein>
    <submittedName>
        <fullName evidence="7">Membrane protein involved in the export of O-antigen and teichoic acid</fullName>
    </submittedName>
</protein>
<dbReference type="RefSeq" id="WP_091095607.1">
    <property type="nucleotide sequence ID" value="NZ_FNXE01000002.1"/>
</dbReference>
<dbReference type="InterPro" id="IPR050833">
    <property type="entry name" value="Poly_Biosynth_Transport"/>
</dbReference>
<dbReference type="PANTHER" id="PTHR30250">
    <property type="entry name" value="PST FAMILY PREDICTED COLANIC ACID TRANSPORTER"/>
    <property type="match status" value="1"/>
</dbReference>
<evidence type="ECO:0000313" key="8">
    <source>
        <dbReference type="Proteomes" id="UP000199634"/>
    </source>
</evidence>
<comment type="subcellular location">
    <subcellularLocation>
        <location evidence="1">Cell membrane</location>
        <topology evidence="1">Multi-pass membrane protein</topology>
    </subcellularLocation>
</comment>
<dbReference type="STRING" id="1159016.SAMN02927937_00305"/>
<feature type="transmembrane region" description="Helical" evidence="6">
    <location>
        <begin position="139"/>
        <end position="162"/>
    </location>
</feature>
<feature type="transmembrane region" description="Helical" evidence="6">
    <location>
        <begin position="80"/>
        <end position="104"/>
    </location>
</feature>
<feature type="transmembrane region" description="Helical" evidence="6">
    <location>
        <begin position="433"/>
        <end position="451"/>
    </location>
</feature>
<dbReference type="InterPro" id="IPR002797">
    <property type="entry name" value="Polysacc_synth"/>
</dbReference>
<dbReference type="PANTHER" id="PTHR30250:SF11">
    <property type="entry name" value="O-ANTIGEN TRANSPORTER-RELATED"/>
    <property type="match status" value="1"/>
</dbReference>
<dbReference type="AlphaFoldDB" id="A0A1H6J7B9"/>
<evidence type="ECO:0000256" key="6">
    <source>
        <dbReference type="SAM" id="Phobius"/>
    </source>
</evidence>
<keyword evidence="3 6" id="KW-0812">Transmembrane</keyword>
<feature type="transmembrane region" description="Helical" evidence="6">
    <location>
        <begin position="207"/>
        <end position="224"/>
    </location>
</feature>
<evidence type="ECO:0000256" key="5">
    <source>
        <dbReference type="ARBA" id="ARBA00023136"/>
    </source>
</evidence>
<keyword evidence="4 6" id="KW-1133">Transmembrane helix</keyword>
<evidence type="ECO:0000256" key="4">
    <source>
        <dbReference type="ARBA" id="ARBA00022989"/>
    </source>
</evidence>
<feature type="transmembrane region" description="Helical" evidence="6">
    <location>
        <begin position="410"/>
        <end position="427"/>
    </location>
</feature>
<accession>A0A1H6J7B9</accession>
<name>A0A1H6J7B9_9FLAO</name>
<dbReference type="Pfam" id="PF01943">
    <property type="entry name" value="Polysacc_synt"/>
    <property type="match status" value="1"/>
</dbReference>
<gene>
    <name evidence="7" type="ORF">SAMN02927937_00305</name>
</gene>
<keyword evidence="5 6" id="KW-0472">Membrane</keyword>
<evidence type="ECO:0000256" key="3">
    <source>
        <dbReference type="ARBA" id="ARBA00022692"/>
    </source>
</evidence>
<feature type="transmembrane region" description="Helical" evidence="6">
    <location>
        <begin position="356"/>
        <end position="389"/>
    </location>
</feature>
<dbReference type="GO" id="GO:0005886">
    <property type="term" value="C:plasma membrane"/>
    <property type="evidence" value="ECO:0007669"/>
    <property type="project" value="UniProtKB-SubCell"/>
</dbReference>
<feature type="transmembrane region" description="Helical" evidence="6">
    <location>
        <begin position="323"/>
        <end position="344"/>
    </location>
</feature>